<keyword evidence="2" id="KW-1185">Reference proteome</keyword>
<name>A0ACC2ZR79_9EURO</name>
<dbReference type="Proteomes" id="UP001172386">
    <property type="component" value="Unassembled WGS sequence"/>
</dbReference>
<sequence length="178" mass="19361">METSQIPIFGICLGHQLLALAAGARTIKLKYGNRAHNIPALDLTTGRCHITSQNHGYAVDAATLPKEWAPYFINLNDNSNEGLIHKSRPIFSTQFHPEAKGGPLDSAYLFDMYLDNIQKYKESQAAISPSRQSLPNALLVDLLSKQRVGVDIPDGAKSMMAAQNANQQQPEVYAAGAA</sequence>
<proteinExistence type="predicted"/>
<evidence type="ECO:0000313" key="2">
    <source>
        <dbReference type="Proteomes" id="UP001172386"/>
    </source>
</evidence>
<gene>
    <name evidence="1" type="primary">CPA1</name>
    <name evidence="1" type="ORF">H2198_010627</name>
</gene>
<protein>
    <submittedName>
        <fullName evidence="1">Multifunctional pyrimidine synthesis protein CAD</fullName>
        <ecNumber evidence="1">6.3.5.5</ecNumber>
    </submittedName>
</protein>
<dbReference type="EMBL" id="JAPDRQ010000394">
    <property type="protein sequence ID" value="KAJ9650049.1"/>
    <property type="molecule type" value="Genomic_DNA"/>
</dbReference>
<reference evidence="1" key="1">
    <citation type="submission" date="2022-10" db="EMBL/GenBank/DDBJ databases">
        <title>Culturing micro-colonial fungi from biological soil crusts in the Mojave desert and describing Neophaeococcomyces mojavensis, and introducing the new genera and species Taxawa tesnikishii.</title>
        <authorList>
            <person name="Kurbessoian T."/>
            <person name="Stajich J.E."/>
        </authorList>
    </citation>
    <scope>NUCLEOTIDE SEQUENCE</scope>
    <source>
        <strain evidence="1">JES_112</strain>
    </source>
</reference>
<evidence type="ECO:0000313" key="1">
    <source>
        <dbReference type="EMBL" id="KAJ9650049.1"/>
    </source>
</evidence>
<dbReference type="EC" id="6.3.5.5" evidence="1"/>
<organism evidence="1 2">
    <name type="scientific">Neophaeococcomyces mojaviensis</name>
    <dbReference type="NCBI Taxonomy" id="3383035"/>
    <lineage>
        <taxon>Eukaryota</taxon>
        <taxon>Fungi</taxon>
        <taxon>Dikarya</taxon>
        <taxon>Ascomycota</taxon>
        <taxon>Pezizomycotina</taxon>
        <taxon>Eurotiomycetes</taxon>
        <taxon>Chaetothyriomycetidae</taxon>
        <taxon>Chaetothyriales</taxon>
        <taxon>Chaetothyriales incertae sedis</taxon>
        <taxon>Neophaeococcomyces</taxon>
    </lineage>
</organism>
<accession>A0ACC2ZR79</accession>
<keyword evidence="1" id="KW-0436">Ligase</keyword>
<comment type="caution">
    <text evidence="1">The sequence shown here is derived from an EMBL/GenBank/DDBJ whole genome shotgun (WGS) entry which is preliminary data.</text>
</comment>